<proteinExistence type="predicted"/>
<evidence type="ECO:0000313" key="3">
    <source>
        <dbReference type="EMBL" id="KKK72851.1"/>
    </source>
</evidence>
<reference evidence="3" key="1">
    <citation type="journal article" date="2015" name="Nature">
        <title>Complex archaea that bridge the gap between prokaryotes and eukaryotes.</title>
        <authorList>
            <person name="Spang A."/>
            <person name="Saw J.H."/>
            <person name="Jorgensen S.L."/>
            <person name="Zaremba-Niedzwiedzka K."/>
            <person name="Martijn J."/>
            <person name="Lind A.E."/>
            <person name="van Eijk R."/>
            <person name="Schleper C."/>
            <person name="Guy L."/>
            <person name="Ettema T.J."/>
        </authorList>
    </citation>
    <scope>NUCLEOTIDE SEQUENCE</scope>
</reference>
<protein>
    <submittedName>
        <fullName evidence="3">Uncharacterized protein</fullName>
    </submittedName>
</protein>
<accession>A0A0F9AKZ9</accession>
<gene>
    <name evidence="3" type="ORF">LCGC14_2899750</name>
</gene>
<evidence type="ECO:0000256" key="2">
    <source>
        <dbReference type="SAM" id="MobiDB-lite"/>
    </source>
</evidence>
<comment type="caution">
    <text evidence="3">The sequence shown here is derived from an EMBL/GenBank/DDBJ whole genome shotgun (WGS) entry which is preliminary data.</text>
</comment>
<sequence length="157" mass="18962">MNDDTPPKYQIHEKTPNEELDQVPNKKLLKKIKAERAKLEREKTEWAKVVNSIEGYKETIRDLEKKRKFKEFEIRDFLNQRERLTKELNGMKKEVVTQRNRLEDIKRLQNNILNEKKDLEKKKSMAESRIKEIKTKTPGMERREDALKRTIEISKRN</sequence>
<organism evidence="3">
    <name type="scientific">marine sediment metagenome</name>
    <dbReference type="NCBI Taxonomy" id="412755"/>
    <lineage>
        <taxon>unclassified sequences</taxon>
        <taxon>metagenomes</taxon>
        <taxon>ecological metagenomes</taxon>
    </lineage>
</organism>
<keyword evidence="1" id="KW-0175">Coiled coil</keyword>
<evidence type="ECO:0000256" key="1">
    <source>
        <dbReference type="SAM" id="Coils"/>
    </source>
</evidence>
<dbReference type="AlphaFoldDB" id="A0A0F9AKZ9"/>
<name>A0A0F9AKZ9_9ZZZZ</name>
<dbReference type="EMBL" id="LAZR01057053">
    <property type="protein sequence ID" value="KKK72851.1"/>
    <property type="molecule type" value="Genomic_DNA"/>
</dbReference>
<feature type="region of interest" description="Disordered" evidence="2">
    <location>
        <begin position="1"/>
        <end position="23"/>
    </location>
</feature>
<feature type="coiled-coil region" evidence="1">
    <location>
        <begin position="25"/>
        <end position="136"/>
    </location>
</feature>